<accession>A0A1I4ICI3</accession>
<evidence type="ECO:0000313" key="2">
    <source>
        <dbReference type="Proteomes" id="UP000183442"/>
    </source>
</evidence>
<evidence type="ECO:0000313" key="1">
    <source>
        <dbReference type="EMBL" id="SFL52015.1"/>
    </source>
</evidence>
<dbReference type="RefSeq" id="WP_074798536.1">
    <property type="nucleotide sequence ID" value="NZ_FOTL01000016.1"/>
</dbReference>
<reference evidence="2" key="1">
    <citation type="submission" date="2016-10" db="EMBL/GenBank/DDBJ databases">
        <authorList>
            <person name="Varghese N."/>
        </authorList>
    </citation>
    <scope>NUCLEOTIDE SEQUENCE [LARGE SCALE GENOMIC DNA]</scope>
    <source>
        <strain evidence="2">DSM 16632</strain>
    </source>
</reference>
<dbReference type="EMBL" id="FOTL01000016">
    <property type="protein sequence ID" value="SFL52015.1"/>
    <property type="molecule type" value="Genomic_DNA"/>
</dbReference>
<dbReference type="OrthoDB" id="73597at2157"/>
<name>A0A1I4ICI3_METOL</name>
<organism evidence="1 2">
    <name type="scientific">Methanobrevibacter olleyae</name>
    <dbReference type="NCBI Taxonomy" id="294671"/>
    <lineage>
        <taxon>Archaea</taxon>
        <taxon>Methanobacteriati</taxon>
        <taxon>Methanobacteriota</taxon>
        <taxon>Methanomada group</taxon>
        <taxon>Methanobacteria</taxon>
        <taxon>Methanobacteriales</taxon>
        <taxon>Methanobacteriaceae</taxon>
        <taxon>Methanobrevibacter</taxon>
    </lineage>
</organism>
<dbReference type="Proteomes" id="UP000183442">
    <property type="component" value="Unassembled WGS sequence"/>
</dbReference>
<dbReference type="Pfam" id="PF10049">
    <property type="entry name" value="DUF2283"/>
    <property type="match status" value="1"/>
</dbReference>
<dbReference type="InterPro" id="IPR019270">
    <property type="entry name" value="DUF2283"/>
</dbReference>
<dbReference type="AlphaFoldDB" id="A0A1I4ICI3"/>
<gene>
    <name evidence="1" type="ORF">SAMN02910297_01123</name>
</gene>
<sequence length="124" mass="14027">MKDNSFAVDYKYDSSADVLAVKVKRDFSYHETIEMDEGILLDFDVNNVPISLEVLDASKRFNVPKYSLHNLFSFNMNVCVNDDCIKIDVTIGVSIHNKQKDSVLSSLINNYANIPNMETELVTA</sequence>
<protein>
    <submittedName>
        <fullName evidence="1">Uncharacterized protein YuzE</fullName>
    </submittedName>
</protein>
<proteinExistence type="predicted"/>